<keyword evidence="3 11" id="KW-0378">Hydrolase</keyword>
<protein>
    <recommendedName>
        <fullName evidence="9">DNA 3'-5' helicase</fullName>
        <ecNumber evidence="9">5.6.2.4</ecNumber>
    </recommendedName>
</protein>
<dbReference type="PANTHER" id="PTHR11070:SF2">
    <property type="entry name" value="ATP-DEPENDENT DNA HELICASE SRS2"/>
    <property type="match status" value="1"/>
</dbReference>
<dbReference type="PROSITE" id="PS51217">
    <property type="entry name" value="UVRD_HELICASE_CTER"/>
    <property type="match status" value="1"/>
</dbReference>
<dbReference type="GO" id="GO:0033202">
    <property type="term" value="C:DNA helicase complex"/>
    <property type="evidence" value="ECO:0007669"/>
    <property type="project" value="TreeGrafter"/>
</dbReference>
<evidence type="ECO:0000256" key="9">
    <source>
        <dbReference type="ARBA" id="ARBA00034808"/>
    </source>
</evidence>
<feature type="coiled-coil region" evidence="12">
    <location>
        <begin position="513"/>
        <end position="540"/>
    </location>
</feature>
<feature type="binding site" evidence="11">
    <location>
        <begin position="35"/>
        <end position="42"/>
    </location>
    <ligand>
        <name>ATP</name>
        <dbReference type="ChEBI" id="CHEBI:30616"/>
    </ligand>
</feature>
<gene>
    <name evidence="15" type="primary">yjcD_1</name>
    <name evidence="15" type="ORF">CLORY_17430</name>
</gene>
<dbReference type="InterPro" id="IPR013986">
    <property type="entry name" value="DExx_box_DNA_helicase_dom_sf"/>
</dbReference>
<evidence type="ECO:0000256" key="1">
    <source>
        <dbReference type="ARBA" id="ARBA00009922"/>
    </source>
</evidence>
<dbReference type="AlphaFoldDB" id="A0A1V4IRT0"/>
<dbReference type="InterPro" id="IPR014017">
    <property type="entry name" value="DNA_helicase_UvrD-like_C"/>
</dbReference>
<dbReference type="Gene3D" id="1.10.486.10">
    <property type="entry name" value="PCRA, domain 4"/>
    <property type="match status" value="1"/>
</dbReference>
<evidence type="ECO:0000313" key="16">
    <source>
        <dbReference type="Proteomes" id="UP000190080"/>
    </source>
</evidence>
<dbReference type="STRING" id="1450648.CLORY_17430"/>
<reference evidence="15 16" key="1">
    <citation type="submission" date="2017-03" db="EMBL/GenBank/DDBJ databases">
        <title>Genome sequence of Clostridium oryzae DSM 28571.</title>
        <authorList>
            <person name="Poehlein A."/>
            <person name="Daniel R."/>
        </authorList>
    </citation>
    <scope>NUCLEOTIDE SEQUENCE [LARGE SCALE GENOMIC DNA]</scope>
    <source>
        <strain evidence="15 16">DSM 28571</strain>
    </source>
</reference>
<keyword evidence="7" id="KW-0413">Isomerase</keyword>
<evidence type="ECO:0000256" key="4">
    <source>
        <dbReference type="ARBA" id="ARBA00022806"/>
    </source>
</evidence>
<dbReference type="Gene3D" id="1.10.10.160">
    <property type="match status" value="1"/>
</dbReference>
<name>A0A1V4IRT0_9CLOT</name>
<evidence type="ECO:0000256" key="3">
    <source>
        <dbReference type="ARBA" id="ARBA00022801"/>
    </source>
</evidence>
<evidence type="ECO:0000259" key="13">
    <source>
        <dbReference type="PROSITE" id="PS51198"/>
    </source>
</evidence>
<dbReference type="GO" id="GO:0003677">
    <property type="term" value="F:DNA binding"/>
    <property type="evidence" value="ECO:0007669"/>
    <property type="project" value="UniProtKB-KW"/>
</dbReference>
<dbReference type="PROSITE" id="PS51198">
    <property type="entry name" value="UVRD_HELICASE_ATP_BIND"/>
    <property type="match status" value="1"/>
</dbReference>
<keyword evidence="16" id="KW-1185">Reference proteome</keyword>
<dbReference type="Pfam" id="PF00580">
    <property type="entry name" value="UvrD-helicase"/>
    <property type="match status" value="1"/>
</dbReference>
<comment type="similarity">
    <text evidence="1">Belongs to the helicase family. UvrD subfamily.</text>
</comment>
<comment type="catalytic activity">
    <reaction evidence="8">
        <text>Couples ATP hydrolysis with the unwinding of duplex DNA by translocating in the 3'-5' direction.</text>
        <dbReference type="EC" id="5.6.2.4"/>
    </reaction>
</comment>
<keyword evidence="4 11" id="KW-0347">Helicase</keyword>
<evidence type="ECO:0000256" key="7">
    <source>
        <dbReference type="ARBA" id="ARBA00023235"/>
    </source>
</evidence>
<dbReference type="GO" id="GO:0016887">
    <property type="term" value="F:ATP hydrolysis activity"/>
    <property type="evidence" value="ECO:0007669"/>
    <property type="project" value="RHEA"/>
</dbReference>
<evidence type="ECO:0000313" key="15">
    <source>
        <dbReference type="EMBL" id="OPJ62613.1"/>
    </source>
</evidence>
<dbReference type="Pfam" id="PF13361">
    <property type="entry name" value="UvrD_C"/>
    <property type="match status" value="1"/>
</dbReference>
<dbReference type="GO" id="GO:0005829">
    <property type="term" value="C:cytosol"/>
    <property type="evidence" value="ECO:0007669"/>
    <property type="project" value="TreeGrafter"/>
</dbReference>
<dbReference type="InterPro" id="IPR027417">
    <property type="entry name" value="P-loop_NTPase"/>
</dbReference>
<evidence type="ECO:0000256" key="6">
    <source>
        <dbReference type="ARBA" id="ARBA00023125"/>
    </source>
</evidence>
<evidence type="ECO:0000256" key="11">
    <source>
        <dbReference type="PROSITE-ProRule" id="PRU00560"/>
    </source>
</evidence>
<proteinExistence type="inferred from homology"/>
<dbReference type="EC" id="5.6.2.4" evidence="9"/>
<organism evidence="15 16">
    <name type="scientific">Clostridium oryzae</name>
    <dbReference type="NCBI Taxonomy" id="1450648"/>
    <lineage>
        <taxon>Bacteria</taxon>
        <taxon>Bacillati</taxon>
        <taxon>Bacillota</taxon>
        <taxon>Clostridia</taxon>
        <taxon>Eubacteriales</taxon>
        <taxon>Clostridiaceae</taxon>
        <taxon>Clostridium</taxon>
    </lineage>
</organism>
<accession>A0A1V4IRT0</accession>
<dbReference type="GO" id="GO:0000725">
    <property type="term" value="P:recombinational repair"/>
    <property type="evidence" value="ECO:0007669"/>
    <property type="project" value="TreeGrafter"/>
</dbReference>
<dbReference type="Gene3D" id="3.40.50.300">
    <property type="entry name" value="P-loop containing nucleotide triphosphate hydrolases"/>
    <property type="match status" value="2"/>
</dbReference>
<evidence type="ECO:0000256" key="5">
    <source>
        <dbReference type="ARBA" id="ARBA00022840"/>
    </source>
</evidence>
<keyword evidence="6" id="KW-0238">DNA-binding</keyword>
<dbReference type="SUPFAM" id="SSF52540">
    <property type="entry name" value="P-loop containing nucleoside triphosphate hydrolases"/>
    <property type="match status" value="1"/>
</dbReference>
<keyword evidence="5 11" id="KW-0067">ATP-binding</keyword>
<comment type="caution">
    <text evidence="15">The sequence shown here is derived from an EMBL/GenBank/DDBJ whole genome shotgun (WGS) entry which is preliminary data.</text>
</comment>
<dbReference type="PANTHER" id="PTHR11070">
    <property type="entry name" value="UVRD / RECB / PCRA DNA HELICASE FAMILY MEMBER"/>
    <property type="match status" value="1"/>
</dbReference>
<dbReference type="EMBL" id="MZGV01000014">
    <property type="protein sequence ID" value="OPJ62613.1"/>
    <property type="molecule type" value="Genomic_DNA"/>
</dbReference>
<feature type="domain" description="UvrD-like helicase C-terminal" evidence="14">
    <location>
        <begin position="296"/>
        <end position="556"/>
    </location>
</feature>
<evidence type="ECO:0000256" key="12">
    <source>
        <dbReference type="SAM" id="Coils"/>
    </source>
</evidence>
<evidence type="ECO:0000256" key="2">
    <source>
        <dbReference type="ARBA" id="ARBA00022741"/>
    </source>
</evidence>
<dbReference type="InterPro" id="IPR000212">
    <property type="entry name" value="DNA_helicase_UvrD/REP"/>
</dbReference>
<dbReference type="RefSeq" id="WP_079423338.1">
    <property type="nucleotide sequence ID" value="NZ_MZGV01000014.1"/>
</dbReference>
<evidence type="ECO:0000259" key="14">
    <source>
        <dbReference type="PROSITE" id="PS51217"/>
    </source>
</evidence>
<dbReference type="Proteomes" id="UP000190080">
    <property type="component" value="Unassembled WGS sequence"/>
</dbReference>
<comment type="catalytic activity">
    <reaction evidence="10">
        <text>ATP + H2O = ADP + phosphate + H(+)</text>
        <dbReference type="Rhea" id="RHEA:13065"/>
        <dbReference type="ChEBI" id="CHEBI:15377"/>
        <dbReference type="ChEBI" id="CHEBI:15378"/>
        <dbReference type="ChEBI" id="CHEBI:30616"/>
        <dbReference type="ChEBI" id="CHEBI:43474"/>
        <dbReference type="ChEBI" id="CHEBI:456216"/>
        <dbReference type="EC" id="5.6.2.4"/>
    </reaction>
</comment>
<dbReference type="OrthoDB" id="9810135at2"/>
<dbReference type="InterPro" id="IPR014016">
    <property type="entry name" value="UvrD-like_ATP-bd"/>
</dbReference>
<dbReference type="CDD" id="cd17932">
    <property type="entry name" value="DEXQc_UvrD"/>
    <property type="match status" value="1"/>
</dbReference>
<evidence type="ECO:0000256" key="10">
    <source>
        <dbReference type="ARBA" id="ARBA00048988"/>
    </source>
</evidence>
<sequence>MSKFIDSLEKSYKIKLTDKQKAIAEHTDGPALVLSCAGSGKTTVNIIKCANLIIEHGINAENILSVTFSKAAAIEMRSRFKKMFSNIIEKSVKFSTIHSLAYTIVRNYSGRHEIKFQFIESEDSTVSKTSLIKELYRKINNRIINDDKLEELISRIGYCKNMLLTSEQFEKYDKDIKNFSAIYSEYESYKRQHDLIDFDDMLTLANDYLKKDKSLLNLYRKHFKYIIVDEAQDTSKVQYEIIEQLAYPNYNITLIGDDDQAIYSFRGACPEYLLDFPKKFSNAEIFYMDENFRSTKNIVKHANNIIKSNLNRYDKNIITNNQEGPAVELVELAEDTQFQYILKEIKQRDNLNDYAVLYRNNISSIAMADLLDRNNVPFYLRDFKSLFFKHWVTQDIIAFLNVVLNPKDVESYSRIYAKTENYIKRDAIRYVEEHCDDIVFDSLDKYYEGNWRMLSQVKKLRAGFERLNNLKPVQAIQHIESSLNYSKYIEKNAEKFGYSIDTLTEILNTLELIAEQTDSLEDFINRLEELQHKMSDSKFNKSKNAVTLSTIHSVKGLEFEQVYLVNLIDDIFPGREAIKSFQEGKFEDMEEERRIYYVAITRAKQKLTLFGIKRKSFKRVVYSRFLYESIKLIKPAEERNVDVKQVENEFRQKQRESVEGMTEGSRIFHRKFGEGTIVELDKESIAIRFNEEHYGVKKFLLKLTVNSGIITPIEE</sequence>
<dbReference type="GO" id="GO:0005524">
    <property type="term" value="F:ATP binding"/>
    <property type="evidence" value="ECO:0007669"/>
    <property type="project" value="UniProtKB-UniRule"/>
</dbReference>
<keyword evidence="2 11" id="KW-0547">Nucleotide-binding</keyword>
<feature type="domain" description="UvrD-like helicase ATP-binding" evidence="13">
    <location>
        <begin position="14"/>
        <end position="295"/>
    </location>
</feature>
<dbReference type="GO" id="GO:0043138">
    <property type="term" value="F:3'-5' DNA helicase activity"/>
    <property type="evidence" value="ECO:0007669"/>
    <property type="project" value="UniProtKB-EC"/>
</dbReference>
<keyword evidence="12" id="KW-0175">Coiled coil</keyword>
<evidence type="ECO:0000256" key="8">
    <source>
        <dbReference type="ARBA" id="ARBA00034617"/>
    </source>
</evidence>